<reference evidence="1" key="1">
    <citation type="journal article" date="2012" name="Science">
        <title>Fermentation, hydrogen, and sulfur metabolism in multiple uncultivated bacterial phyla.</title>
        <authorList>
            <person name="Wrighton K.C."/>
            <person name="Thomas B.C."/>
            <person name="Sharon I."/>
            <person name="Miller C.S."/>
            <person name="Castelle C.J."/>
            <person name="VerBerkmoes N.C."/>
            <person name="Wilkins M.J."/>
            <person name="Hettich R.L."/>
            <person name="Lipton M.S."/>
            <person name="Williams K.H."/>
            <person name="Long P.E."/>
            <person name="Banfield J.F."/>
        </authorList>
    </citation>
    <scope>NUCLEOTIDE SEQUENCE [LARGE SCALE GENOMIC DNA]</scope>
</reference>
<gene>
    <name evidence="1" type="ORF">ACD_2C00014G0002</name>
</gene>
<sequence length="67" mass="7936">MIDNFCTRKICMNQDITRLKILSNTFDGLFFDLLIRLSSHKSGDFKVDSKKNIFDRTDWRADDFQLS</sequence>
<accession>K2G4U5</accession>
<organism evidence="1">
    <name type="scientific">uncultured bacterium</name>
    <name type="common">gcode 4</name>
    <dbReference type="NCBI Taxonomy" id="1234023"/>
    <lineage>
        <taxon>Bacteria</taxon>
        <taxon>environmental samples</taxon>
    </lineage>
</organism>
<name>K2G4U5_9BACT</name>
<protein>
    <submittedName>
        <fullName evidence="1">Uncharacterized protein</fullName>
    </submittedName>
</protein>
<comment type="caution">
    <text evidence="1">The sequence shown here is derived from an EMBL/GenBank/DDBJ whole genome shotgun (WGS) entry which is preliminary data.</text>
</comment>
<dbReference type="EMBL" id="AMFJ01000014">
    <property type="protein sequence ID" value="EKE30283.1"/>
    <property type="molecule type" value="Genomic_DNA"/>
</dbReference>
<proteinExistence type="predicted"/>
<dbReference type="AlphaFoldDB" id="K2G4U5"/>
<evidence type="ECO:0000313" key="1">
    <source>
        <dbReference type="EMBL" id="EKE30283.1"/>
    </source>
</evidence>